<dbReference type="STRING" id="5627.A0A1C7M461"/>
<dbReference type="EMBL" id="LUGG01000011">
    <property type="protein sequence ID" value="OBZ71622.1"/>
    <property type="molecule type" value="Genomic_DNA"/>
</dbReference>
<organism evidence="1 2">
    <name type="scientific">Grifola frondosa</name>
    <name type="common">Maitake</name>
    <name type="synonym">Polyporus frondosus</name>
    <dbReference type="NCBI Taxonomy" id="5627"/>
    <lineage>
        <taxon>Eukaryota</taxon>
        <taxon>Fungi</taxon>
        <taxon>Dikarya</taxon>
        <taxon>Basidiomycota</taxon>
        <taxon>Agaricomycotina</taxon>
        <taxon>Agaricomycetes</taxon>
        <taxon>Polyporales</taxon>
        <taxon>Grifolaceae</taxon>
        <taxon>Grifola</taxon>
    </lineage>
</organism>
<sequence>MQRIFVLTYSTEDDLPQHKHLIDSQGYYERKAIVARKPFVGRVTLEDYAEFARNDTSIVWSRFPATVDVLSLHGLADTVVPPYDAFIYARALGNRTPGTHTLRYVEGADHNFTGCFDEVVDTVLEWWRMVERKELKTGVWHTGIRGKL</sequence>
<evidence type="ECO:0000313" key="2">
    <source>
        <dbReference type="Proteomes" id="UP000092993"/>
    </source>
</evidence>
<keyword evidence="2" id="KW-1185">Reference proteome</keyword>
<evidence type="ECO:0008006" key="3">
    <source>
        <dbReference type="Google" id="ProtNLM"/>
    </source>
</evidence>
<proteinExistence type="predicted"/>
<evidence type="ECO:0000313" key="1">
    <source>
        <dbReference type="EMBL" id="OBZ71622.1"/>
    </source>
</evidence>
<gene>
    <name evidence="1" type="ORF">A0H81_08340</name>
</gene>
<comment type="caution">
    <text evidence="1">The sequence shown here is derived from an EMBL/GenBank/DDBJ whole genome shotgun (WGS) entry which is preliminary data.</text>
</comment>
<name>A0A1C7M461_GRIFR</name>
<dbReference type="InterPro" id="IPR029058">
    <property type="entry name" value="AB_hydrolase_fold"/>
</dbReference>
<protein>
    <recommendedName>
        <fullName evidence="3">Peptidase S9 prolyl oligopeptidase catalytic domain-containing protein</fullName>
    </recommendedName>
</protein>
<dbReference type="Gene3D" id="3.40.50.1820">
    <property type="entry name" value="alpha/beta hydrolase"/>
    <property type="match status" value="1"/>
</dbReference>
<dbReference type="Proteomes" id="UP000092993">
    <property type="component" value="Unassembled WGS sequence"/>
</dbReference>
<dbReference type="OrthoDB" id="9988524at2759"/>
<dbReference type="SUPFAM" id="SSF53474">
    <property type="entry name" value="alpha/beta-Hydrolases"/>
    <property type="match status" value="1"/>
</dbReference>
<accession>A0A1C7M461</accession>
<dbReference type="AlphaFoldDB" id="A0A1C7M461"/>
<reference evidence="1 2" key="1">
    <citation type="submission" date="2016-03" db="EMBL/GenBank/DDBJ databases">
        <title>Whole genome sequencing of Grifola frondosa 9006-11.</title>
        <authorList>
            <person name="Min B."/>
            <person name="Park H."/>
            <person name="Kim J.-G."/>
            <person name="Cho H."/>
            <person name="Oh Y.-L."/>
            <person name="Kong W.-S."/>
            <person name="Choi I.-G."/>
        </authorList>
    </citation>
    <scope>NUCLEOTIDE SEQUENCE [LARGE SCALE GENOMIC DNA]</scope>
    <source>
        <strain evidence="1 2">9006-11</strain>
    </source>
</reference>